<protein>
    <submittedName>
        <fullName evidence="2">Voltage-dependent calcium channel type A subunit alpha-1</fullName>
    </submittedName>
</protein>
<feature type="compositionally biased region" description="Polar residues" evidence="1">
    <location>
        <begin position="22"/>
        <end position="39"/>
    </location>
</feature>
<evidence type="ECO:0000256" key="1">
    <source>
        <dbReference type="SAM" id="MobiDB-lite"/>
    </source>
</evidence>
<keyword evidence="3" id="KW-1185">Reference proteome</keyword>
<dbReference type="AlphaFoldDB" id="A0A9Q0MQL1"/>
<comment type="caution">
    <text evidence="2">The sequence shown here is derived from an EMBL/GenBank/DDBJ whole genome shotgun (WGS) entry which is preliminary data.</text>
</comment>
<name>A0A9Q0MQL1_9DIPT</name>
<reference evidence="2" key="1">
    <citation type="submission" date="2022-07" db="EMBL/GenBank/DDBJ databases">
        <authorList>
            <person name="Trinca V."/>
            <person name="Uliana J.V.C."/>
            <person name="Torres T.T."/>
            <person name="Ward R.J."/>
            <person name="Monesi N."/>
        </authorList>
    </citation>
    <scope>NUCLEOTIDE SEQUENCE</scope>
    <source>
        <strain evidence="2">HSMRA1968</strain>
        <tissue evidence="2">Whole embryos</tissue>
    </source>
</reference>
<accession>A0A9Q0MQL1</accession>
<dbReference type="OrthoDB" id="431720at2759"/>
<feature type="compositionally biased region" description="Low complexity" evidence="1">
    <location>
        <begin position="107"/>
        <end position="121"/>
    </location>
</feature>
<feature type="compositionally biased region" description="Basic residues" evidence="1">
    <location>
        <begin position="52"/>
        <end position="63"/>
    </location>
</feature>
<dbReference type="EMBL" id="WJQU01000004">
    <property type="protein sequence ID" value="KAJ6636183.1"/>
    <property type="molecule type" value="Genomic_DNA"/>
</dbReference>
<organism evidence="2 3">
    <name type="scientific">Pseudolycoriella hygida</name>
    <dbReference type="NCBI Taxonomy" id="35572"/>
    <lineage>
        <taxon>Eukaryota</taxon>
        <taxon>Metazoa</taxon>
        <taxon>Ecdysozoa</taxon>
        <taxon>Arthropoda</taxon>
        <taxon>Hexapoda</taxon>
        <taxon>Insecta</taxon>
        <taxon>Pterygota</taxon>
        <taxon>Neoptera</taxon>
        <taxon>Endopterygota</taxon>
        <taxon>Diptera</taxon>
        <taxon>Nematocera</taxon>
        <taxon>Sciaroidea</taxon>
        <taxon>Sciaridae</taxon>
        <taxon>Pseudolycoriella</taxon>
    </lineage>
</organism>
<feature type="compositionally biased region" description="Low complexity" evidence="1">
    <location>
        <begin position="165"/>
        <end position="178"/>
    </location>
</feature>
<sequence>MAAMEKSNSRAGSMSIDGNPDGVSSQTHLLQGHQNNGVNNDERSSLSTLARRSTKRNRSLRSKKVMLQPILDINDIESRRPSLESLTGDGHLHPGYPHNVHRRSPSLRRSGSPLVRTPSPRRSAHHPHHDIGFSDTVSNVVEIVKEERGIRSHRHYGHSRFMRGSWSASTSPARSPSPNRYPHGGGNHRRRNYLQNPARGTTSLCQRSRSPSPARLLDIRERDRLADEMGGQHVQHSYPVLVATRGKRRLLPRTPCKPSTLHLNPTNINFPKLNTSPTHTHHSTPHSVHSLPHSRDFLRDKDMYYSSRDRERDRAVTERMLERMRGYDLRYEYRDRERELFERQLERESLIQRWEYNAPLSFEQALAMGRTGRVLSSPVSNGYKPKDTIKYK</sequence>
<evidence type="ECO:0000313" key="3">
    <source>
        <dbReference type="Proteomes" id="UP001151699"/>
    </source>
</evidence>
<feature type="region of interest" description="Disordered" evidence="1">
    <location>
        <begin position="1"/>
        <end position="63"/>
    </location>
</feature>
<evidence type="ECO:0000313" key="2">
    <source>
        <dbReference type="EMBL" id="KAJ6636183.1"/>
    </source>
</evidence>
<gene>
    <name evidence="2" type="primary">cac_3</name>
    <name evidence="2" type="ORF">Bhyg_14771</name>
</gene>
<proteinExistence type="predicted"/>
<feature type="region of interest" description="Disordered" evidence="1">
    <location>
        <begin position="82"/>
        <end position="133"/>
    </location>
</feature>
<feature type="region of interest" description="Disordered" evidence="1">
    <location>
        <begin position="163"/>
        <end position="193"/>
    </location>
</feature>
<dbReference type="Proteomes" id="UP001151699">
    <property type="component" value="Chromosome C"/>
</dbReference>